<evidence type="ECO:0000259" key="2">
    <source>
        <dbReference type="PROSITE" id="PS50983"/>
    </source>
</evidence>
<dbReference type="InterPro" id="IPR002491">
    <property type="entry name" value="ABC_transptr_periplasmic_BD"/>
</dbReference>
<keyword evidence="1" id="KW-0732">Signal</keyword>
<feature type="domain" description="Fe/B12 periplasmic-binding" evidence="2">
    <location>
        <begin position="20"/>
        <end position="273"/>
    </location>
</feature>
<accession>A0ABY5DZ86</accession>
<dbReference type="InterPro" id="IPR050902">
    <property type="entry name" value="ABC_Transporter_SBP"/>
</dbReference>
<evidence type="ECO:0000256" key="1">
    <source>
        <dbReference type="ARBA" id="ARBA00022729"/>
    </source>
</evidence>
<protein>
    <submittedName>
        <fullName evidence="3">Helical backbone metal receptor</fullName>
    </submittedName>
</protein>
<gene>
    <name evidence="3" type="ORF">NJU99_08205</name>
</gene>
<dbReference type="Gene3D" id="3.40.50.1980">
    <property type="entry name" value="Nitrogenase molybdenum iron protein domain"/>
    <property type="match status" value="2"/>
</dbReference>
<evidence type="ECO:0000313" key="4">
    <source>
        <dbReference type="Proteomes" id="UP001060012"/>
    </source>
</evidence>
<dbReference type="SUPFAM" id="SSF53807">
    <property type="entry name" value="Helical backbone' metal receptor"/>
    <property type="match status" value="1"/>
</dbReference>
<dbReference type="PANTHER" id="PTHR30535:SF34">
    <property type="entry name" value="MOLYBDATE-BINDING PROTEIN MOLA"/>
    <property type="match status" value="1"/>
</dbReference>
<dbReference type="EMBL" id="CP100595">
    <property type="protein sequence ID" value="UTJ05252.1"/>
    <property type="molecule type" value="Genomic_DNA"/>
</dbReference>
<dbReference type="InterPro" id="IPR054828">
    <property type="entry name" value="Vit_B12_bind_prot"/>
</dbReference>
<sequence length="277" mass="31736">MKKYTFILLFLCINLFGSERIITLTPSINEIVFALGQGKNVVANTLFSNYPKESKDLPKVGGYATMSLEKILNFKPTVVIAQDYNQKLISDLKALDVKTLVFKTNTLDDIKHTIKTLGEYFKVEEKANEFLSQIDNEIKHLSNIINDKKILLVIGPRKDLNNQIYITGNNLYFEDVIKASGNRNAYFSTSTNQPVVNKEKIINMNPDIIILLSPRIKDNLEEQKRLEESWKTLPVNASINKNIYLIAKDYAGIPSDRVIYFIKDFKKILINVRNKQL</sequence>
<evidence type="ECO:0000313" key="3">
    <source>
        <dbReference type="EMBL" id="UTJ05252.1"/>
    </source>
</evidence>
<keyword evidence="4" id="KW-1185">Reference proteome</keyword>
<dbReference type="NCBIfam" id="NF038402">
    <property type="entry name" value="TroA_like"/>
    <property type="match status" value="1"/>
</dbReference>
<organism evidence="3 4">
    <name type="scientific">Arcobacter roscoffensis</name>
    <dbReference type="NCBI Taxonomy" id="2961520"/>
    <lineage>
        <taxon>Bacteria</taxon>
        <taxon>Pseudomonadati</taxon>
        <taxon>Campylobacterota</taxon>
        <taxon>Epsilonproteobacteria</taxon>
        <taxon>Campylobacterales</taxon>
        <taxon>Arcobacteraceae</taxon>
        <taxon>Arcobacter</taxon>
    </lineage>
</organism>
<proteinExistence type="predicted"/>
<dbReference type="PROSITE" id="PS50983">
    <property type="entry name" value="FE_B12_PBP"/>
    <property type="match status" value="1"/>
</dbReference>
<dbReference type="RefSeq" id="WP_254575433.1">
    <property type="nucleotide sequence ID" value="NZ_CP100595.1"/>
</dbReference>
<dbReference type="Pfam" id="PF01497">
    <property type="entry name" value="Peripla_BP_2"/>
    <property type="match status" value="1"/>
</dbReference>
<name>A0ABY5DZ86_9BACT</name>
<keyword evidence="3" id="KW-0675">Receptor</keyword>
<dbReference type="PANTHER" id="PTHR30535">
    <property type="entry name" value="VITAMIN B12-BINDING PROTEIN"/>
    <property type="match status" value="1"/>
</dbReference>
<reference evidence="3" key="1">
    <citation type="submission" date="2022-07" db="EMBL/GenBank/DDBJ databases">
        <title>Arcobacter roscoffensis sp. nov., a marine bacterium isolated from coastal seawater collected from Roscoff, France.</title>
        <authorList>
            <person name="Pascual J."/>
            <person name="Lepeaux C."/>
            <person name="Methner A."/>
            <person name="Overmann J."/>
        </authorList>
    </citation>
    <scope>NUCLEOTIDE SEQUENCE</scope>
    <source>
        <strain evidence="3">ARW1-2F2</strain>
    </source>
</reference>
<dbReference type="Proteomes" id="UP001060012">
    <property type="component" value="Chromosome"/>
</dbReference>